<gene>
    <name evidence="3" type="ORF">B0681_09510</name>
</gene>
<evidence type="ECO:0000256" key="1">
    <source>
        <dbReference type="SAM" id="Phobius"/>
    </source>
</evidence>
<sequence length="234" mass="27522">MINLQNHSTIDKKNFYKIVLFVLFCVAMGIFYKIFFHPKASISDTNSYIQESKLIHLQDMNMTYVSENLHSPYGYKLGTLEQYYYYQTVLYSPKMDKYFALRCYECFYPEYLYAPDLLSGIDDLETVSTIMSNIHRPNLGNNKAIFLMVNTKEFDDNAMGTSQNPIPVFWYYQDANNKTQFVKHNPKIADAKPPYMLQKKFGSLYDAFGKNSATDNFQYFYNVFSYLTYHKSVD</sequence>
<evidence type="ECO:0000259" key="2">
    <source>
        <dbReference type="Pfam" id="PF26603"/>
    </source>
</evidence>
<keyword evidence="1" id="KW-1133">Transmembrane helix</keyword>
<evidence type="ECO:0000313" key="3">
    <source>
        <dbReference type="EMBL" id="OOS23424.1"/>
    </source>
</evidence>
<evidence type="ECO:0000313" key="4">
    <source>
        <dbReference type="Proteomes" id="UP000190683"/>
    </source>
</evidence>
<comment type="caution">
    <text evidence="3">The sequence shown here is derived from an EMBL/GenBank/DDBJ whole genome shotgun (WGS) entry which is preliminary data.</text>
</comment>
<feature type="domain" description="DUF8188" evidence="2">
    <location>
        <begin position="45"/>
        <end position="231"/>
    </location>
</feature>
<dbReference type="Proteomes" id="UP000190683">
    <property type="component" value="Unassembled WGS sequence"/>
</dbReference>
<keyword evidence="1" id="KW-0812">Transmembrane</keyword>
<dbReference type="EMBL" id="MUYV01000014">
    <property type="protein sequence ID" value="OOS23424.1"/>
    <property type="molecule type" value="Genomic_DNA"/>
</dbReference>
<proteinExistence type="predicted"/>
<dbReference type="Pfam" id="PF26603">
    <property type="entry name" value="DUF8188"/>
    <property type="match status" value="1"/>
</dbReference>
<keyword evidence="1" id="KW-0472">Membrane</keyword>
<dbReference type="AlphaFoldDB" id="A0A1T0CM86"/>
<dbReference type="RefSeq" id="WP_078318494.1">
    <property type="nucleotide sequence ID" value="NZ_MUYV01000014.1"/>
</dbReference>
<keyword evidence="4" id="KW-1185">Reference proteome</keyword>
<accession>A0A1T0CM86</accession>
<name>A0A1T0CM86_9GAMM</name>
<protein>
    <recommendedName>
        <fullName evidence="2">DUF8188 domain-containing protein</fullName>
    </recommendedName>
</protein>
<dbReference type="InterPro" id="IPR058501">
    <property type="entry name" value="DUF8188"/>
</dbReference>
<reference evidence="3 4" key="1">
    <citation type="submission" date="2017-02" db="EMBL/GenBank/DDBJ databases">
        <title>Draft genome sequence of Moraxella porci CCUG 54912T type strain.</title>
        <authorList>
            <person name="Salva-Serra F."/>
            <person name="Engstrom-Jakobsson H."/>
            <person name="Thorell K."/>
            <person name="Jaen-Luchoro D."/>
            <person name="Gonzales-Siles L."/>
            <person name="Karlsson R."/>
            <person name="Yazdan S."/>
            <person name="Boulund F."/>
            <person name="Johnning A."/>
            <person name="Engstrand L."/>
            <person name="Kristiansson E."/>
            <person name="Moore E."/>
        </authorList>
    </citation>
    <scope>NUCLEOTIDE SEQUENCE [LARGE SCALE GENOMIC DNA]</scope>
    <source>
        <strain evidence="3 4">CCUG 54912</strain>
    </source>
</reference>
<organism evidence="3 4">
    <name type="scientific">Moraxella porci DSM 25326</name>
    <dbReference type="NCBI Taxonomy" id="573983"/>
    <lineage>
        <taxon>Bacteria</taxon>
        <taxon>Pseudomonadati</taxon>
        <taxon>Pseudomonadota</taxon>
        <taxon>Gammaproteobacteria</taxon>
        <taxon>Moraxellales</taxon>
        <taxon>Moraxellaceae</taxon>
        <taxon>Moraxella</taxon>
    </lineage>
</organism>
<feature type="transmembrane region" description="Helical" evidence="1">
    <location>
        <begin position="15"/>
        <end position="35"/>
    </location>
</feature>